<dbReference type="SUPFAM" id="SSF50331">
    <property type="entry name" value="MOP-like"/>
    <property type="match status" value="1"/>
</dbReference>
<dbReference type="PROSITE" id="PS50893">
    <property type="entry name" value="ABC_TRANSPORTER_2"/>
    <property type="match status" value="1"/>
</dbReference>
<feature type="domain" description="ABC transporter" evidence="5">
    <location>
        <begin position="4"/>
        <end position="234"/>
    </location>
</feature>
<keyword evidence="2" id="KW-0813">Transport</keyword>
<comment type="caution">
    <text evidence="6">The sequence shown here is derived from an EMBL/GenBank/DDBJ whole genome shotgun (WGS) entry which is preliminary data.</text>
</comment>
<dbReference type="InterPro" id="IPR012340">
    <property type="entry name" value="NA-bd_OB-fold"/>
</dbReference>
<protein>
    <submittedName>
        <fullName evidence="6">sn-glycerol-3-phosphate ABC transporter ATP-binding protein UgpC</fullName>
    </submittedName>
</protein>
<dbReference type="InterPro" id="IPR017871">
    <property type="entry name" value="ABC_transporter-like_CS"/>
</dbReference>
<dbReference type="PROSITE" id="PS00211">
    <property type="entry name" value="ABC_TRANSPORTER_1"/>
    <property type="match status" value="1"/>
</dbReference>
<dbReference type="PANTHER" id="PTHR43875:SF1">
    <property type="entry name" value="OSMOPROTECTIVE COMPOUNDS UPTAKE ATP-BINDING PROTEIN GGTA"/>
    <property type="match status" value="1"/>
</dbReference>
<sequence length="363" mass="39603">MSELVLDGISKSFGDTEVVHGIDLTVAENEFVVLVGPSGCGKSTTLRMVAGLEAISSGELRIGGERVNDRSPGERDVAMVFQNYALYPHMSVAQNIAFGLRRRKLSRAERDAAVLEVAKLLEIEPLLDRRPRALSGGQRQRVAMGRAIIRDPQVFLFDEPLSNLDARLRLQMRLEIKRLHARKPVTTLYVTHDQTEAMTMADRVVVMNEGRIEQAGPPMEIYRNPRTRFVAEFIGAPAVNLFDARLTGGSDDGLWIELADGTRLSVPASRRAGCESYAGQPVVFGLRPEDIVIEAGDGPVAPVQMVETMGAETLAYLGFGGTEACARLTGDSVPSRGDQVHLRLGLERMILIDPTTDRVIGAA</sequence>
<dbReference type="InterPro" id="IPR015855">
    <property type="entry name" value="ABC_transpr_MalK-like"/>
</dbReference>
<dbReference type="AlphaFoldDB" id="A0A6B2JIJ6"/>
<dbReference type="Proteomes" id="UP000474757">
    <property type="component" value="Unassembled WGS sequence"/>
</dbReference>
<dbReference type="GO" id="GO:0008643">
    <property type="term" value="P:carbohydrate transport"/>
    <property type="evidence" value="ECO:0007669"/>
    <property type="project" value="InterPro"/>
</dbReference>
<evidence type="ECO:0000259" key="5">
    <source>
        <dbReference type="PROSITE" id="PS50893"/>
    </source>
</evidence>
<accession>A0A6B2JIJ6</accession>
<dbReference type="GO" id="GO:0055052">
    <property type="term" value="C:ATP-binding cassette (ABC) transporter complex, substrate-binding subunit-containing"/>
    <property type="evidence" value="ECO:0007669"/>
    <property type="project" value="TreeGrafter"/>
</dbReference>
<evidence type="ECO:0000313" key="7">
    <source>
        <dbReference type="Proteomes" id="UP000474757"/>
    </source>
</evidence>
<dbReference type="CDD" id="cd03301">
    <property type="entry name" value="ABC_MalK_N"/>
    <property type="match status" value="1"/>
</dbReference>
<name>A0A6B2JIJ6_9RHOB</name>
<evidence type="ECO:0000256" key="1">
    <source>
        <dbReference type="ARBA" id="ARBA00005417"/>
    </source>
</evidence>
<dbReference type="InterPro" id="IPR003593">
    <property type="entry name" value="AAA+_ATPase"/>
</dbReference>
<dbReference type="SMART" id="SM00382">
    <property type="entry name" value="AAA"/>
    <property type="match status" value="1"/>
</dbReference>
<dbReference type="Pfam" id="PF00005">
    <property type="entry name" value="ABC_tran"/>
    <property type="match status" value="1"/>
</dbReference>
<dbReference type="NCBIfam" id="NF008653">
    <property type="entry name" value="PRK11650.1"/>
    <property type="match status" value="1"/>
</dbReference>
<dbReference type="Pfam" id="PF17912">
    <property type="entry name" value="OB_MalK"/>
    <property type="match status" value="1"/>
</dbReference>
<keyword evidence="4 6" id="KW-0067">ATP-binding</keyword>
<dbReference type="Gene3D" id="2.40.50.100">
    <property type="match status" value="1"/>
</dbReference>
<proteinExistence type="inferred from homology"/>
<dbReference type="Gene3D" id="2.40.50.140">
    <property type="entry name" value="Nucleic acid-binding proteins"/>
    <property type="match status" value="1"/>
</dbReference>
<dbReference type="GO" id="GO:0005524">
    <property type="term" value="F:ATP binding"/>
    <property type="evidence" value="ECO:0007669"/>
    <property type="project" value="UniProtKB-KW"/>
</dbReference>
<keyword evidence="7" id="KW-1185">Reference proteome</keyword>
<dbReference type="EMBL" id="JAAGAB010000002">
    <property type="protein sequence ID" value="NDV01201.1"/>
    <property type="molecule type" value="Genomic_DNA"/>
</dbReference>
<evidence type="ECO:0000256" key="2">
    <source>
        <dbReference type="ARBA" id="ARBA00022448"/>
    </source>
</evidence>
<dbReference type="SUPFAM" id="SSF52540">
    <property type="entry name" value="P-loop containing nucleoside triphosphate hydrolases"/>
    <property type="match status" value="1"/>
</dbReference>
<dbReference type="InterPro" id="IPR047641">
    <property type="entry name" value="ABC_transpr_MalK/UgpC-like"/>
</dbReference>
<dbReference type="GO" id="GO:0140359">
    <property type="term" value="F:ABC-type transporter activity"/>
    <property type="evidence" value="ECO:0007669"/>
    <property type="project" value="InterPro"/>
</dbReference>
<evidence type="ECO:0000256" key="4">
    <source>
        <dbReference type="ARBA" id="ARBA00022840"/>
    </source>
</evidence>
<dbReference type="InterPro" id="IPR040582">
    <property type="entry name" value="OB_MalK-like"/>
</dbReference>
<dbReference type="InterPro" id="IPR027417">
    <property type="entry name" value="P-loop_NTPase"/>
</dbReference>
<dbReference type="InterPro" id="IPR008995">
    <property type="entry name" value="Mo/tungstate-bd_C_term_dom"/>
</dbReference>
<gene>
    <name evidence="6" type="primary">ugpC</name>
    <name evidence="6" type="ORF">GZA08_09505</name>
</gene>
<dbReference type="FunFam" id="3.40.50.300:FF:000042">
    <property type="entry name" value="Maltose/maltodextrin ABC transporter, ATP-binding protein"/>
    <property type="match status" value="1"/>
</dbReference>
<organism evidence="6 7">
    <name type="scientific">Pseudoroseicyclus tamaricis</name>
    <dbReference type="NCBI Taxonomy" id="2705421"/>
    <lineage>
        <taxon>Bacteria</taxon>
        <taxon>Pseudomonadati</taxon>
        <taxon>Pseudomonadota</taxon>
        <taxon>Alphaproteobacteria</taxon>
        <taxon>Rhodobacterales</taxon>
        <taxon>Paracoccaceae</taxon>
        <taxon>Pseudoroseicyclus</taxon>
    </lineage>
</organism>
<dbReference type="GO" id="GO:0016887">
    <property type="term" value="F:ATP hydrolysis activity"/>
    <property type="evidence" value="ECO:0007669"/>
    <property type="project" value="InterPro"/>
</dbReference>
<reference evidence="6 7" key="1">
    <citation type="submission" date="2020-02" db="EMBL/GenBank/DDBJ databases">
        <title>Pseudoroseicyclus tamarix, sp. nov., isolated from offshore sediment of a Tamarix chinensis forest.</title>
        <authorList>
            <person name="Gai Y."/>
        </authorList>
    </citation>
    <scope>NUCLEOTIDE SEQUENCE [LARGE SCALE GENOMIC DNA]</scope>
    <source>
        <strain evidence="6 7">CLL3-39</strain>
    </source>
</reference>
<comment type="similarity">
    <text evidence="1">Belongs to the ABC transporter superfamily.</text>
</comment>
<dbReference type="PANTHER" id="PTHR43875">
    <property type="entry name" value="MALTODEXTRIN IMPORT ATP-BINDING PROTEIN MSMX"/>
    <property type="match status" value="1"/>
</dbReference>
<dbReference type="Gene3D" id="3.40.50.300">
    <property type="entry name" value="P-loop containing nucleotide triphosphate hydrolases"/>
    <property type="match status" value="1"/>
</dbReference>
<dbReference type="InterPro" id="IPR003439">
    <property type="entry name" value="ABC_transporter-like_ATP-bd"/>
</dbReference>
<evidence type="ECO:0000313" key="6">
    <source>
        <dbReference type="EMBL" id="NDV01201.1"/>
    </source>
</evidence>
<keyword evidence="3" id="KW-0547">Nucleotide-binding</keyword>
<evidence type="ECO:0000256" key="3">
    <source>
        <dbReference type="ARBA" id="ARBA00022741"/>
    </source>
</evidence>
<dbReference type="RefSeq" id="WP_163892666.1">
    <property type="nucleotide sequence ID" value="NZ_JAAFYS010000002.1"/>
</dbReference>